<proteinExistence type="predicted"/>
<dbReference type="Proteomes" id="UP000253141">
    <property type="component" value="Unassembled WGS sequence"/>
</dbReference>
<keyword evidence="2" id="KW-0808">Transferase</keyword>
<protein>
    <submittedName>
        <fullName evidence="2">GNAT family N-acetyltransferase</fullName>
    </submittedName>
</protein>
<gene>
    <name evidence="2" type="ORF">DVG78_01120</name>
</gene>
<dbReference type="Gene3D" id="3.40.630.30">
    <property type="match status" value="1"/>
</dbReference>
<comment type="caution">
    <text evidence="2">The sequence shown here is derived from an EMBL/GenBank/DDBJ whole genome shotgun (WGS) entry which is preliminary data.</text>
</comment>
<name>A0A369ID44_9BACT</name>
<dbReference type="GO" id="GO:0016747">
    <property type="term" value="F:acyltransferase activity, transferring groups other than amino-acyl groups"/>
    <property type="evidence" value="ECO:0007669"/>
    <property type="project" value="InterPro"/>
</dbReference>
<evidence type="ECO:0000259" key="1">
    <source>
        <dbReference type="PROSITE" id="PS51186"/>
    </source>
</evidence>
<feature type="domain" description="N-acetyltransferase" evidence="1">
    <location>
        <begin position="13"/>
        <end position="154"/>
    </location>
</feature>
<dbReference type="InterPro" id="IPR016181">
    <property type="entry name" value="Acyl_CoA_acyltransferase"/>
</dbReference>
<dbReference type="AlphaFoldDB" id="A0A369ID44"/>
<sequence length="154" mass="18011">MIHFYFTVVSATINIQRAVESDVITVYSFLCALEEEQLDFNAFQEIFNRNLKNPDCHYFMAFDEAKCVGYASVHAQWLLHHCGKVGEIQEMFVVDNYRSKGVGSVLIQELMNVAERENFKILEVTANKKRVDTHRFYERKGLEPTHFKFVKKYG</sequence>
<dbReference type="SUPFAM" id="SSF55729">
    <property type="entry name" value="Acyl-CoA N-acyltransferases (Nat)"/>
    <property type="match status" value="1"/>
</dbReference>
<dbReference type="InterPro" id="IPR000182">
    <property type="entry name" value="GNAT_dom"/>
</dbReference>
<dbReference type="PROSITE" id="PS51186">
    <property type="entry name" value="GNAT"/>
    <property type="match status" value="1"/>
</dbReference>
<evidence type="ECO:0000313" key="3">
    <source>
        <dbReference type="Proteomes" id="UP000253141"/>
    </source>
</evidence>
<dbReference type="EMBL" id="QPIW01000001">
    <property type="protein sequence ID" value="RDB07689.1"/>
    <property type="molecule type" value="Genomic_DNA"/>
</dbReference>
<accession>A0A369ID44</accession>
<evidence type="ECO:0000313" key="2">
    <source>
        <dbReference type="EMBL" id="RDB07689.1"/>
    </source>
</evidence>
<dbReference type="CDD" id="cd04301">
    <property type="entry name" value="NAT_SF"/>
    <property type="match status" value="1"/>
</dbReference>
<reference evidence="2 3" key="1">
    <citation type="submission" date="2018-07" db="EMBL/GenBank/DDBJ databases">
        <title>Genome analysis of Runella aurantiaca.</title>
        <authorList>
            <person name="Yang X."/>
        </authorList>
    </citation>
    <scope>NUCLEOTIDE SEQUENCE [LARGE SCALE GENOMIC DNA]</scope>
    <source>
        <strain evidence="2 3">YX9</strain>
    </source>
</reference>
<dbReference type="Pfam" id="PF00583">
    <property type="entry name" value="Acetyltransf_1"/>
    <property type="match status" value="1"/>
</dbReference>
<keyword evidence="3" id="KW-1185">Reference proteome</keyword>
<organism evidence="2 3">
    <name type="scientific">Runella aurantiaca</name>
    <dbReference type="NCBI Taxonomy" id="2282308"/>
    <lineage>
        <taxon>Bacteria</taxon>
        <taxon>Pseudomonadati</taxon>
        <taxon>Bacteroidota</taxon>
        <taxon>Cytophagia</taxon>
        <taxon>Cytophagales</taxon>
        <taxon>Spirosomataceae</taxon>
        <taxon>Runella</taxon>
    </lineage>
</organism>